<evidence type="ECO:0008006" key="3">
    <source>
        <dbReference type="Google" id="ProtNLM"/>
    </source>
</evidence>
<dbReference type="RefSeq" id="WP_134191173.1">
    <property type="nucleotide sequence ID" value="NZ_JBHLUW010000027.1"/>
</dbReference>
<keyword evidence="2" id="KW-1185">Reference proteome</keyword>
<organism evidence="1 2">
    <name type="scientific">Paraburkholderia rhizosphaerae</name>
    <dbReference type="NCBI Taxonomy" id="480658"/>
    <lineage>
        <taxon>Bacteria</taxon>
        <taxon>Pseudomonadati</taxon>
        <taxon>Pseudomonadota</taxon>
        <taxon>Betaproteobacteria</taxon>
        <taxon>Burkholderiales</taxon>
        <taxon>Burkholderiaceae</taxon>
        <taxon>Paraburkholderia</taxon>
    </lineage>
</organism>
<dbReference type="Proteomes" id="UP000295509">
    <property type="component" value="Unassembled WGS sequence"/>
</dbReference>
<dbReference type="AlphaFoldDB" id="A0A4R8LYD9"/>
<accession>A0A4R8LYD9</accession>
<reference evidence="1 2" key="1">
    <citation type="submission" date="2019-03" db="EMBL/GenBank/DDBJ databases">
        <title>Genomic Encyclopedia of Type Strains, Phase III (KMG-III): the genomes of soil and plant-associated and newly described type strains.</title>
        <authorList>
            <person name="Whitman W."/>
        </authorList>
    </citation>
    <scope>NUCLEOTIDE SEQUENCE [LARGE SCALE GENOMIC DNA]</scope>
    <source>
        <strain evidence="1 2">LMG 29544</strain>
    </source>
</reference>
<dbReference type="OrthoDB" id="9033050at2"/>
<name>A0A4R8LYD9_9BURK</name>
<gene>
    <name evidence="1" type="ORF">BX592_105120</name>
</gene>
<sequence>MRLLSKLLNIGAIAALTALTGCGTPPVAEVDAAKIRTIHTVTVIYPGKTVYGGARAQVPAAAGGLLGIALNSLTSANTAKENARSLDDLVTAKLGDTKLNRRFTDGIEAALRAHGYVVKEADASAPTLPTFSMDDHFDWHASGPAYRDSDAVLLIRVTPMYSSNGPMSAYTRFVRGEIVMFTADTHEAVFRQRVYWMKTIDPYTYHFMQDIEADLPRAISGLDESMMAQVDLFDKSLSSDAH</sequence>
<dbReference type="PROSITE" id="PS51257">
    <property type="entry name" value="PROKAR_LIPOPROTEIN"/>
    <property type="match status" value="1"/>
</dbReference>
<evidence type="ECO:0000313" key="2">
    <source>
        <dbReference type="Proteomes" id="UP000295509"/>
    </source>
</evidence>
<evidence type="ECO:0000313" key="1">
    <source>
        <dbReference type="EMBL" id="TDY52236.1"/>
    </source>
</evidence>
<dbReference type="EMBL" id="SORE01000005">
    <property type="protein sequence ID" value="TDY52236.1"/>
    <property type="molecule type" value="Genomic_DNA"/>
</dbReference>
<protein>
    <recommendedName>
        <fullName evidence="3">Lipoprotein</fullName>
    </recommendedName>
</protein>
<proteinExistence type="predicted"/>
<comment type="caution">
    <text evidence="1">The sequence shown here is derived from an EMBL/GenBank/DDBJ whole genome shotgun (WGS) entry which is preliminary data.</text>
</comment>